<accession>A0A0S4U637</accession>
<organism evidence="2">
    <name type="scientific">Ralstonia solanacearum</name>
    <name type="common">Pseudomonas solanacearum</name>
    <dbReference type="NCBI Taxonomy" id="305"/>
    <lineage>
        <taxon>Bacteria</taxon>
        <taxon>Pseudomonadati</taxon>
        <taxon>Pseudomonadota</taxon>
        <taxon>Betaproteobacteria</taxon>
        <taxon>Burkholderiales</taxon>
        <taxon>Burkholderiaceae</taxon>
        <taxon>Ralstonia</taxon>
        <taxon>Ralstonia solanacearum species complex</taxon>
    </lineage>
</organism>
<evidence type="ECO:0000313" key="2">
    <source>
        <dbReference type="EMBL" id="CUV17153.1"/>
    </source>
</evidence>
<sequence>MHPIPDFVTNTKATDPIEQAWQLVDNGDIRKAYELLAPLLAEGVPAAEFLYSRFSFSDVESIDQFEARSIRLLRSASAAGYAPALHALAVHYDMGDVVNRDPCEASRLFRAAAEAGHPKAMLAHGLDLFYGSNGMVKNEERGLFLVGRAADEGVEGAQEVFERVSAFMRKQ</sequence>
<proteinExistence type="predicted"/>
<evidence type="ECO:0000256" key="1">
    <source>
        <dbReference type="ARBA" id="ARBA00022737"/>
    </source>
</evidence>
<protein>
    <submittedName>
        <fullName evidence="2">Sel1 domain-containing protein</fullName>
    </submittedName>
</protein>
<dbReference type="PANTHER" id="PTHR46430:SF1">
    <property type="entry name" value="CHITIN SYNTHASE REGULATOR SKT5-RELATED"/>
    <property type="match status" value="1"/>
</dbReference>
<dbReference type="InterPro" id="IPR051726">
    <property type="entry name" value="Chitin_Synth_Reg"/>
</dbReference>
<dbReference type="InterPro" id="IPR006597">
    <property type="entry name" value="Sel1-like"/>
</dbReference>
<dbReference type="AlphaFoldDB" id="A0A0S4U637"/>
<dbReference type="Pfam" id="PF08238">
    <property type="entry name" value="Sel1"/>
    <property type="match status" value="2"/>
</dbReference>
<name>A0A0S4U637_RALSL</name>
<reference evidence="2" key="1">
    <citation type="submission" date="2015-10" db="EMBL/GenBank/DDBJ databases">
        <authorList>
            <person name="Gilbert D.G."/>
        </authorList>
    </citation>
    <scope>NUCLEOTIDE SEQUENCE</scope>
    <source>
        <strain evidence="2">Phyl III-seqv23</strain>
    </source>
</reference>
<dbReference type="Gene3D" id="1.25.40.10">
    <property type="entry name" value="Tetratricopeptide repeat domain"/>
    <property type="match status" value="1"/>
</dbReference>
<dbReference type="SMART" id="SM00671">
    <property type="entry name" value="SEL1"/>
    <property type="match status" value="2"/>
</dbReference>
<dbReference type="InterPro" id="IPR011990">
    <property type="entry name" value="TPR-like_helical_dom_sf"/>
</dbReference>
<dbReference type="EMBL" id="LN899821">
    <property type="protein sequence ID" value="CUV17153.1"/>
    <property type="molecule type" value="Genomic_DNA"/>
</dbReference>
<dbReference type="SUPFAM" id="SSF81901">
    <property type="entry name" value="HCP-like"/>
    <property type="match status" value="1"/>
</dbReference>
<dbReference type="PANTHER" id="PTHR46430">
    <property type="entry name" value="PROTEIN SKT5-RELATED"/>
    <property type="match status" value="1"/>
</dbReference>
<gene>
    <name evidence="2" type="ORF">PSS4_v1_260025</name>
</gene>
<keyword evidence="1" id="KW-0677">Repeat</keyword>